<dbReference type="InterPro" id="IPR038883">
    <property type="entry name" value="AN11006-like"/>
</dbReference>
<sequence length="212" mass="23756">MDVPTSSSNDALTVTKPPTRRLLQLPGEVPNRIFEFALSADQGLYFVAGTQEQSSRFVAPFQPKCETCHHPSFNCCRHTPGDKEKCTSPNTPEFNQLKYVCRQLYYETARLEVQLNRIEFRSYPGTPGPAQMFSEFLASCSPINVSWFKSVTPSTIGQETDFDDVVEPAKYLRPVADFCRNNPTSLVRYVPSELPSTPVSNSSNQCTHTTNS</sequence>
<feature type="region of interest" description="Disordered" evidence="1">
    <location>
        <begin position="193"/>
        <end position="212"/>
    </location>
</feature>
<dbReference type="Proteomes" id="UP000799423">
    <property type="component" value="Unassembled WGS sequence"/>
</dbReference>
<evidence type="ECO:0000313" key="3">
    <source>
        <dbReference type="Proteomes" id="UP000799423"/>
    </source>
</evidence>
<evidence type="ECO:0000313" key="2">
    <source>
        <dbReference type="EMBL" id="KAF2845575.1"/>
    </source>
</evidence>
<feature type="compositionally biased region" description="Polar residues" evidence="1">
    <location>
        <begin position="194"/>
        <end position="212"/>
    </location>
</feature>
<dbReference type="OrthoDB" id="4790878at2759"/>
<proteinExistence type="predicted"/>
<gene>
    <name evidence="2" type="ORF">T440DRAFT_260685</name>
</gene>
<reference evidence="2" key="1">
    <citation type="submission" date="2020-01" db="EMBL/GenBank/DDBJ databases">
        <authorList>
            <consortium name="DOE Joint Genome Institute"/>
            <person name="Haridas S."/>
            <person name="Albert R."/>
            <person name="Binder M."/>
            <person name="Bloem J."/>
            <person name="Labutti K."/>
            <person name="Salamov A."/>
            <person name="Andreopoulos B."/>
            <person name="Baker S.E."/>
            <person name="Barry K."/>
            <person name="Bills G."/>
            <person name="Bluhm B.H."/>
            <person name="Cannon C."/>
            <person name="Castanera R."/>
            <person name="Culley D.E."/>
            <person name="Daum C."/>
            <person name="Ezra D."/>
            <person name="Gonzalez J.B."/>
            <person name="Henrissat B."/>
            <person name="Kuo A."/>
            <person name="Liang C."/>
            <person name="Lipzen A."/>
            <person name="Lutzoni F."/>
            <person name="Magnuson J."/>
            <person name="Mondo S."/>
            <person name="Nolan M."/>
            <person name="Ohm R."/>
            <person name="Pangilinan J."/>
            <person name="Park H.-J."/>
            <person name="Ramirez L."/>
            <person name="Alfaro M."/>
            <person name="Sun H."/>
            <person name="Tritt A."/>
            <person name="Yoshinaga Y."/>
            <person name="Zwiers L.-H."/>
            <person name="Turgeon B.G."/>
            <person name="Goodwin S.B."/>
            <person name="Spatafora J.W."/>
            <person name="Crous P.W."/>
            <person name="Grigoriev I.V."/>
        </authorList>
    </citation>
    <scope>NUCLEOTIDE SEQUENCE</scope>
    <source>
        <strain evidence="2">IPT5</strain>
    </source>
</reference>
<dbReference type="PANTHER" id="PTHR42085:SF1">
    <property type="entry name" value="F-BOX DOMAIN-CONTAINING PROTEIN"/>
    <property type="match status" value="1"/>
</dbReference>
<organism evidence="2 3">
    <name type="scientific">Plenodomus tracheiphilus IPT5</name>
    <dbReference type="NCBI Taxonomy" id="1408161"/>
    <lineage>
        <taxon>Eukaryota</taxon>
        <taxon>Fungi</taxon>
        <taxon>Dikarya</taxon>
        <taxon>Ascomycota</taxon>
        <taxon>Pezizomycotina</taxon>
        <taxon>Dothideomycetes</taxon>
        <taxon>Pleosporomycetidae</taxon>
        <taxon>Pleosporales</taxon>
        <taxon>Pleosporineae</taxon>
        <taxon>Leptosphaeriaceae</taxon>
        <taxon>Plenodomus</taxon>
    </lineage>
</organism>
<protein>
    <submittedName>
        <fullName evidence="2">Uncharacterized protein</fullName>
    </submittedName>
</protein>
<dbReference type="AlphaFoldDB" id="A0A6A7ATY2"/>
<dbReference type="EMBL" id="MU006344">
    <property type="protein sequence ID" value="KAF2845575.1"/>
    <property type="molecule type" value="Genomic_DNA"/>
</dbReference>
<accession>A0A6A7ATY2</accession>
<dbReference type="PANTHER" id="PTHR42085">
    <property type="entry name" value="F-BOX DOMAIN-CONTAINING PROTEIN"/>
    <property type="match status" value="1"/>
</dbReference>
<name>A0A6A7ATY2_9PLEO</name>
<keyword evidence="3" id="KW-1185">Reference proteome</keyword>
<evidence type="ECO:0000256" key="1">
    <source>
        <dbReference type="SAM" id="MobiDB-lite"/>
    </source>
</evidence>